<feature type="region of interest" description="Disordered" evidence="9">
    <location>
        <begin position="73"/>
        <end position="106"/>
    </location>
</feature>
<dbReference type="GO" id="GO:0045047">
    <property type="term" value="P:protein targeting to ER"/>
    <property type="evidence" value="ECO:0007669"/>
    <property type="project" value="TreeGrafter"/>
</dbReference>
<keyword evidence="12" id="KW-1185">Reference proteome</keyword>
<dbReference type="GO" id="GO:0006465">
    <property type="term" value="P:signal peptide processing"/>
    <property type="evidence" value="ECO:0007669"/>
    <property type="project" value="InterPro"/>
</dbReference>
<keyword evidence="6 10" id="KW-1133">Transmembrane helix</keyword>
<organism evidence="11 12">
    <name type="scientific">Catenaria anguillulae PL171</name>
    <dbReference type="NCBI Taxonomy" id="765915"/>
    <lineage>
        <taxon>Eukaryota</taxon>
        <taxon>Fungi</taxon>
        <taxon>Fungi incertae sedis</taxon>
        <taxon>Blastocladiomycota</taxon>
        <taxon>Blastocladiomycetes</taxon>
        <taxon>Blastocladiales</taxon>
        <taxon>Catenariaceae</taxon>
        <taxon>Catenaria</taxon>
    </lineage>
</organism>
<feature type="transmembrane region" description="Helical" evidence="10">
    <location>
        <begin position="18"/>
        <end position="36"/>
    </location>
</feature>
<evidence type="ECO:0000256" key="8">
    <source>
        <dbReference type="ARBA" id="ARBA00045204"/>
    </source>
</evidence>
<name>A0A1Y2HHF8_9FUNG</name>
<comment type="function">
    <text evidence="8">Component of the signal peptidase complex (SPC) which catalyzes the cleavage of N-terminal signal sequences from nascent proteins as they are translocated into the lumen of the endoplasmic reticulum. Dispensable for SPC enzymatic activity.</text>
</comment>
<evidence type="ECO:0000256" key="10">
    <source>
        <dbReference type="SAM" id="Phobius"/>
    </source>
</evidence>
<evidence type="ECO:0000256" key="1">
    <source>
        <dbReference type="ARBA" id="ARBA00004477"/>
    </source>
</evidence>
<evidence type="ECO:0000256" key="5">
    <source>
        <dbReference type="ARBA" id="ARBA00022824"/>
    </source>
</evidence>
<dbReference type="EMBL" id="MCFL01000031">
    <property type="protein sequence ID" value="ORZ34017.1"/>
    <property type="molecule type" value="Genomic_DNA"/>
</dbReference>
<evidence type="ECO:0000256" key="6">
    <source>
        <dbReference type="ARBA" id="ARBA00022989"/>
    </source>
</evidence>
<comment type="subcellular location">
    <subcellularLocation>
        <location evidence="1">Endoplasmic reticulum membrane</location>
        <topology evidence="1">Multi-pass membrane protein</topology>
    </subcellularLocation>
</comment>
<feature type="compositionally biased region" description="Low complexity" evidence="9">
    <location>
        <begin position="79"/>
        <end position="98"/>
    </location>
</feature>
<sequence length="106" mass="11247">MFSPPPADFVGQYNADRIMTYTITGASILGIVSGFFLQSLSLVFKVFAVGVLIAAFAVIPPWPYQRKNPIKFAPEPVPSSSSDTASADDSTTAKASSESDAESSHE</sequence>
<keyword evidence="5" id="KW-0256">Endoplasmic reticulum</keyword>
<dbReference type="STRING" id="765915.A0A1Y2HHF8"/>
<keyword evidence="4 10" id="KW-0812">Transmembrane</keyword>
<reference evidence="11 12" key="1">
    <citation type="submission" date="2016-07" db="EMBL/GenBank/DDBJ databases">
        <title>Pervasive Adenine N6-methylation of Active Genes in Fungi.</title>
        <authorList>
            <consortium name="DOE Joint Genome Institute"/>
            <person name="Mondo S.J."/>
            <person name="Dannebaum R.O."/>
            <person name="Kuo R.C."/>
            <person name="Labutti K."/>
            <person name="Haridas S."/>
            <person name="Kuo A."/>
            <person name="Salamov A."/>
            <person name="Ahrendt S.R."/>
            <person name="Lipzen A."/>
            <person name="Sullivan W."/>
            <person name="Andreopoulos W.B."/>
            <person name="Clum A."/>
            <person name="Lindquist E."/>
            <person name="Daum C."/>
            <person name="Ramamoorthy G.K."/>
            <person name="Gryganskyi A."/>
            <person name="Culley D."/>
            <person name="Magnuson J.K."/>
            <person name="James T.Y."/>
            <person name="O'Malley M.A."/>
            <person name="Stajich J.E."/>
            <person name="Spatafora J.W."/>
            <person name="Visel A."/>
            <person name="Grigoriev I.V."/>
        </authorList>
    </citation>
    <scope>NUCLEOTIDE SEQUENCE [LARGE SCALE GENOMIC DNA]</scope>
    <source>
        <strain evidence="11 12">PL171</strain>
    </source>
</reference>
<dbReference type="PANTHER" id="PTHR13202:SF0">
    <property type="entry name" value="SIGNAL PEPTIDASE COMPLEX SUBUNIT 1"/>
    <property type="match status" value="1"/>
</dbReference>
<proteinExistence type="inferred from homology"/>
<protein>
    <recommendedName>
        <fullName evidence="3">Signal peptidase complex subunit 1</fullName>
    </recommendedName>
</protein>
<dbReference type="Proteomes" id="UP000193411">
    <property type="component" value="Unassembled WGS sequence"/>
</dbReference>
<evidence type="ECO:0000256" key="3">
    <source>
        <dbReference type="ARBA" id="ARBA00017059"/>
    </source>
</evidence>
<dbReference type="InterPro" id="IPR009542">
    <property type="entry name" value="Spc1/SPCS1"/>
</dbReference>
<comment type="caution">
    <text evidence="11">The sequence shown here is derived from an EMBL/GenBank/DDBJ whole genome shotgun (WGS) entry which is preliminary data.</text>
</comment>
<comment type="similarity">
    <text evidence="2">Belongs to the SPCS1 family.</text>
</comment>
<gene>
    <name evidence="11" type="ORF">BCR44DRAFT_47939</name>
</gene>
<accession>A0A1Y2HHF8</accession>
<evidence type="ECO:0000313" key="12">
    <source>
        <dbReference type="Proteomes" id="UP000193411"/>
    </source>
</evidence>
<evidence type="ECO:0000256" key="2">
    <source>
        <dbReference type="ARBA" id="ARBA00005245"/>
    </source>
</evidence>
<evidence type="ECO:0000313" key="11">
    <source>
        <dbReference type="EMBL" id="ORZ34017.1"/>
    </source>
</evidence>
<keyword evidence="7 10" id="KW-0472">Membrane</keyword>
<dbReference type="Pfam" id="PF06645">
    <property type="entry name" value="SPC12"/>
    <property type="match status" value="1"/>
</dbReference>
<dbReference type="AlphaFoldDB" id="A0A1Y2HHF8"/>
<dbReference type="PANTHER" id="PTHR13202">
    <property type="entry name" value="MICROSOMAL SIGNAL PEPTIDASE 12 KDA SUBUNIT"/>
    <property type="match status" value="1"/>
</dbReference>
<feature type="transmembrane region" description="Helical" evidence="10">
    <location>
        <begin position="42"/>
        <end position="62"/>
    </location>
</feature>
<dbReference type="OrthoDB" id="263893at2759"/>
<dbReference type="GO" id="GO:0005787">
    <property type="term" value="C:signal peptidase complex"/>
    <property type="evidence" value="ECO:0007669"/>
    <property type="project" value="InterPro"/>
</dbReference>
<evidence type="ECO:0000256" key="4">
    <source>
        <dbReference type="ARBA" id="ARBA00022692"/>
    </source>
</evidence>
<evidence type="ECO:0000256" key="7">
    <source>
        <dbReference type="ARBA" id="ARBA00023136"/>
    </source>
</evidence>
<evidence type="ECO:0000256" key="9">
    <source>
        <dbReference type="SAM" id="MobiDB-lite"/>
    </source>
</evidence>